<dbReference type="InterPro" id="IPR001147">
    <property type="entry name" value="Ribosomal_eL21"/>
</dbReference>
<dbReference type="InterPro" id="IPR022856">
    <property type="entry name" value="Ribosomal_eL21_arc"/>
</dbReference>
<name>A0A7J3SLV5_9CREN</name>
<dbReference type="NCBIfam" id="NF003303">
    <property type="entry name" value="PRK04306.1"/>
    <property type="match status" value="1"/>
</dbReference>
<comment type="similarity">
    <text evidence="1 5">Belongs to the eukaryotic ribosomal protein eL21 family.</text>
</comment>
<dbReference type="InterPro" id="IPR036948">
    <property type="entry name" value="Ribosomal_eL21_sf"/>
</dbReference>
<reference evidence="6" key="1">
    <citation type="journal article" date="2020" name="mSystems">
        <title>Genome- and Community-Level Interaction Insights into Carbon Utilization and Element Cycling Functions of Hydrothermarchaeota in Hydrothermal Sediment.</title>
        <authorList>
            <person name="Zhou Z."/>
            <person name="Liu Y."/>
            <person name="Xu W."/>
            <person name="Pan J."/>
            <person name="Luo Z.H."/>
            <person name="Li M."/>
        </authorList>
    </citation>
    <scope>NUCLEOTIDE SEQUENCE [LARGE SCALE GENOMIC DNA]</scope>
    <source>
        <strain evidence="6">SpSt-885</strain>
    </source>
</reference>
<dbReference type="GO" id="GO:0005840">
    <property type="term" value="C:ribosome"/>
    <property type="evidence" value="ECO:0007669"/>
    <property type="project" value="UniProtKB-KW"/>
</dbReference>
<keyword evidence="2 5" id="KW-0689">Ribosomal protein</keyword>
<dbReference type="GO" id="GO:1990904">
    <property type="term" value="C:ribonucleoprotein complex"/>
    <property type="evidence" value="ECO:0007669"/>
    <property type="project" value="UniProtKB-KW"/>
</dbReference>
<organism evidence="6">
    <name type="scientific">Fervidicoccus fontis</name>
    <dbReference type="NCBI Taxonomy" id="683846"/>
    <lineage>
        <taxon>Archaea</taxon>
        <taxon>Thermoproteota</taxon>
        <taxon>Thermoprotei</taxon>
        <taxon>Fervidicoccales</taxon>
        <taxon>Fervidicoccaceae</taxon>
        <taxon>Fervidicoccus</taxon>
    </lineage>
</organism>
<dbReference type="PANTHER" id="PTHR20981">
    <property type="entry name" value="60S RIBOSOMAL PROTEIN L21"/>
    <property type="match status" value="1"/>
</dbReference>
<dbReference type="EMBL" id="DTLS01000084">
    <property type="protein sequence ID" value="HGZ60158.1"/>
    <property type="molecule type" value="Genomic_DNA"/>
</dbReference>
<protein>
    <recommendedName>
        <fullName evidence="4 5">Large ribosomal subunit protein eL21</fullName>
    </recommendedName>
</protein>
<sequence length="107" mass="12339">MVRAPRGLRHRTRKLLRKNIRERGAVPSLSLLMIEYNPGEKAVIDINPSVHKGMPHRRYQGRTVEIVGKRGRAYVAVLYEGSVKKTFFVRPEHLKPLQNTALNENQK</sequence>
<evidence type="ECO:0000256" key="5">
    <source>
        <dbReference type="HAMAP-Rule" id="MF_00369"/>
    </source>
</evidence>
<proteinExistence type="inferred from homology"/>
<evidence type="ECO:0000256" key="4">
    <source>
        <dbReference type="ARBA" id="ARBA00035219"/>
    </source>
</evidence>
<evidence type="ECO:0000313" key="6">
    <source>
        <dbReference type="EMBL" id="HGZ60158.1"/>
    </source>
</evidence>
<keyword evidence="3 5" id="KW-0687">Ribonucleoprotein</keyword>
<dbReference type="Pfam" id="PF01157">
    <property type="entry name" value="Ribosomal_L21e"/>
    <property type="match status" value="1"/>
</dbReference>
<dbReference type="AlphaFoldDB" id="A0A7J3SLV5"/>
<evidence type="ECO:0000256" key="2">
    <source>
        <dbReference type="ARBA" id="ARBA00022980"/>
    </source>
</evidence>
<dbReference type="GO" id="GO:0006412">
    <property type="term" value="P:translation"/>
    <property type="evidence" value="ECO:0007669"/>
    <property type="project" value="UniProtKB-UniRule"/>
</dbReference>
<dbReference type="FunFam" id="2.30.30.70:FF:000001">
    <property type="entry name" value="60S ribosomal protein L21"/>
    <property type="match status" value="1"/>
</dbReference>
<dbReference type="Gene3D" id="2.30.30.70">
    <property type="entry name" value="Ribosomal protein L21"/>
    <property type="match status" value="1"/>
</dbReference>
<dbReference type="HAMAP" id="MF_00369">
    <property type="entry name" value="Ribosomal_eL21"/>
    <property type="match status" value="1"/>
</dbReference>
<dbReference type="SUPFAM" id="SSF50104">
    <property type="entry name" value="Translation proteins SH3-like domain"/>
    <property type="match status" value="1"/>
</dbReference>
<dbReference type="InterPro" id="IPR008991">
    <property type="entry name" value="Translation_prot_SH3-like_sf"/>
</dbReference>
<accession>A0A7J3SLV5</accession>
<evidence type="ECO:0000256" key="3">
    <source>
        <dbReference type="ARBA" id="ARBA00023274"/>
    </source>
</evidence>
<gene>
    <name evidence="5" type="primary">rpl21e</name>
    <name evidence="6" type="ORF">ENW83_03000</name>
</gene>
<dbReference type="GO" id="GO:0003735">
    <property type="term" value="F:structural constituent of ribosome"/>
    <property type="evidence" value="ECO:0007669"/>
    <property type="project" value="InterPro"/>
</dbReference>
<evidence type="ECO:0000256" key="1">
    <source>
        <dbReference type="ARBA" id="ARBA00008427"/>
    </source>
</evidence>
<comment type="caution">
    <text evidence="6">The sequence shown here is derived from an EMBL/GenBank/DDBJ whole genome shotgun (WGS) entry which is preliminary data.</text>
</comment>